<dbReference type="InterPro" id="IPR050228">
    <property type="entry name" value="Carboxylesterase_BioH"/>
</dbReference>
<dbReference type="Proteomes" id="UP000469558">
    <property type="component" value="Unassembled WGS sequence"/>
</dbReference>
<evidence type="ECO:0000313" key="4">
    <source>
        <dbReference type="EMBL" id="TVY83000.1"/>
    </source>
</evidence>
<dbReference type="InterPro" id="IPR000073">
    <property type="entry name" value="AB_hydrolase_1"/>
</dbReference>
<reference evidence="4 5" key="1">
    <citation type="submission" date="2018-05" db="EMBL/GenBank/DDBJ databases">
        <title>Genome sequencing and assembly of the regulated plant pathogen Lachnellula willkommii and related sister species for the development of diagnostic species identification markers.</title>
        <authorList>
            <person name="Giroux E."/>
            <person name="Bilodeau G."/>
        </authorList>
    </citation>
    <scope>NUCLEOTIDE SEQUENCE [LARGE SCALE GENOMIC DNA]</scope>
    <source>
        <strain evidence="4 5">CBS 268.59</strain>
    </source>
</reference>
<proteinExistence type="inferred from homology"/>
<sequence>MAQVPTREGTIPFKIPKYDVPCATYYKIFGDLASAISPLVVVHGGPGAGHKYLLSFAGLWPRYGIPVVFYDQIGCASSTHLPQTAGDGDFWKESLFLDELDNLIDHLGLRGGFHLLGQSWGGMLVGSYAAKRPRGLQRLVIASGLASWELSMKGIETRRCELPEETLQTLRKYEQDGDYDNPEYKEATAMFSKKFVFRDDQSPPQMLMAGLQNLAADKTVYGTMIGPSIHVPIGSLLGWTSIPGLSQIIAPTLLYNGEYDTSHDIAQIPYFEHIPKVRWVTFANGGHFCHLEQGLRERVFTTVGDFLSQGNESH</sequence>
<dbReference type="InterPro" id="IPR029058">
    <property type="entry name" value="AB_hydrolase_fold"/>
</dbReference>
<dbReference type="InterPro" id="IPR002410">
    <property type="entry name" value="Peptidase_S33"/>
</dbReference>
<dbReference type="SUPFAM" id="SSF53474">
    <property type="entry name" value="alpha/beta-Hydrolases"/>
    <property type="match status" value="1"/>
</dbReference>
<dbReference type="OrthoDB" id="190201at2759"/>
<evidence type="ECO:0000313" key="5">
    <source>
        <dbReference type="Proteomes" id="UP000469558"/>
    </source>
</evidence>
<dbReference type="PRINTS" id="PR00793">
    <property type="entry name" value="PROAMNOPTASE"/>
</dbReference>
<dbReference type="PANTHER" id="PTHR43194:SF2">
    <property type="entry name" value="PEROXISOMAL MEMBRANE PROTEIN LPX1"/>
    <property type="match status" value="1"/>
</dbReference>
<gene>
    <name evidence="4" type="primary">laaA_6</name>
    <name evidence="4" type="ORF">LSUE1_G002620</name>
</gene>
<accession>A0A8T9CG72</accession>
<protein>
    <submittedName>
        <fullName evidence="4">L-amino acid amidase</fullName>
    </submittedName>
</protein>
<comment type="similarity">
    <text evidence="1">Belongs to the peptidase S33 family.</text>
</comment>
<organism evidence="4 5">
    <name type="scientific">Lachnellula suecica</name>
    <dbReference type="NCBI Taxonomy" id="602035"/>
    <lineage>
        <taxon>Eukaryota</taxon>
        <taxon>Fungi</taxon>
        <taxon>Dikarya</taxon>
        <taxon>Ascomycota</taxon>
        <taxon>Pezizomycotina</taxon>
        <taxon>Leotiomycetes</taxon>
        <taxon>Helotiales</taxon>
        <taxon>Lachnaceae</taxon>
        <taxon>Lachnellula</taxon>
    </lineage>
</organism>
<keyword evidence="2" id="KW-0378">Hydrolase</keyword>
<dbReference type="PIRSF" id="PIRSF005539">
    <property type="entry name" value="Pept_S33_TRI_F1"/>
    <property type="match status" value="1"/>
</dbReference>
<dbReference type="GO" id="GO:0008233">
    <property type="term" value="F:peptidase activity"/>
    <property type="evidence" value="ECO:0007669"/>
    <property type="project" value="InterPro"/>
</dbReference>
<name>A0A8T9CG72_9HELO</name>
<dbReference type="InterPro" id="IPR005945">
    <property type="entry name" value="Pro_imino_pep"/>
</dbReference>
<feature type="domain" description="AB hydrolase-1" evidence="3">
    <location>
        <begin position="38"/>
        <end position="292"/>
    </location>
</feature>
<dbReference type="Pfam" id="PF00561">
    <property type="entry name" value="Abhydrolase_1"/>
    <property type="match status" value="1"/>
</dbReference>
<evidence type="ECO:0000256" key="2">
    <source>
        <dbReference type="ARBA" id="ARBA00022801"/>
    </source>
</evidence>
<evidence type="ECO:0000259" key="3">
    <source>
        <dbReference type="Pfam" id="PF00561"/>
    </source>
</evidence>
<dbReference type="Gene3D" id="3.40.50.1820">
    <property type="entry name" value="alpha/beta hydrolase"/>
    <property type="match status" value="1"/>
</dbReference>
<keyword evidence="5" id="KW-1185">Reference proteome</keyword>
<dbReference type="NCBIfam" id="TIGR01250">
    <property type="entry name" value="pro_imino_pep_2"/>
    <property type="match status" value="1"/>
</dbReference>
<comment type="caution">
    <text evidence="4">The sequence shown here is derived from an EMBL/GenBank/DDBJ whole genome shotgun (WGS) entry which is preliminary data.</text>
</comment>
<dbReference type="AlphaFoldDB" id="A0A8T9CG72"/>
<evidence type="ECO:0000256" key="1">
    <source>
        <dbReference type="ARBA" id="ARBA00010088"/>
    </source>
</evidence>
<dbReference type="EMBL" id="QGMK01000247">
    <property type="protein sequence ID" value="TVY83000.1"/>
    <property type="molecule type" value="Genomic_DNA"/>
</dbReference>
<dbReference type="PANTHER" id="PTHR43194">
    <property type="entry name" value="HYDROLASE ALPHA/BETA FOLD FAMILY"/>
    <property type="match status" value="1"/>
</dbReference>
<dbReference type="GO" id="GO:0006508">
    <property type="term" value="P:proteolysis"/>
    <property type="evidence" value="ECO:0007669"/>
    <property type="project" value="InterPro"/>
</dbReference>